<sequence>MIDDLSPELLDEWYPALLSTELLDKPVPATLLGKQIVFFRTSAGVHAFKDLCIHRGVPLSLGRVENDELICAYHGWRYDGCGNCVRIPSLPAERAIPDKAKANAYACIERYGLVWVSLGTPKGSEPFFFRNLRQQDNKVVLMGPYELAAAGPRIVENFLDVSHLMFVHEGLLGDSRFPEIPDYRVNEDDQGHLRTDEIVVFQPDADGRGTSMDSHYIYEVYGPFTAALIKSNPDNGERFHLFLMVQPITEQGSRAYMLKARNYDIEAPDDAFIAFQNTLIEQDRVMVENQKPELLPLDLQAELHLKCDRMSIAYRQRLKFWGVTFGTA</sequence>
<evidence type="ECO:0000256" key="5">
    <source>
        <dbReference type="ARBA" id="ARBA00023014"/>
    </source>
</evidence>
<dbReference type="GO" id="GO:0016705">
    <property type="term" value="F:oxidoreductase activity, acting on paired donors, with incorporation or reduction of molecular oxygen"/>
    <property type="evidence" value="ECO:0007669"/>
    <property type="project" value="UniProtKB-ARBA"/>
</dbReference>
<dbReference type="KEGG" id="cheb:HH215_33735"/>
<organism evidence="7 8">
    <name type="scientific">Cohnella herbarum</name>
    <dbReference type="NCBI Taxonomy" id="2728023"/>
    <lineage>
        <taxon>Bacteria</taxon>
        <taxon>Bacillati</taxon>
        <taxon>Bacillota</taxon>
        <taxon>Bacilli</taxon>
        <taxon>Bacillales</taxon>
        <taxon>Paenibacillaceae</taxon>
        <taxon>Cohnella</taxon>
    </lineage>
</organism>
<gene>
    <name evidence="7" type="ORF">HH215_33735</name>
</gene>
<dbReference type="EMBL" id="CP051680">
    <property type="protein sequence ID" value="QJD87660.1"/>
    <property type="molecule type" value="Genomic_DNA"/>
</dbReference>
<dbReference type="Pfam" id="PF00355">
    <property type="entry name" value="Rieske"/>
    <property type="match status" value="1"/>
</dbReference>
<feature type="domain" description="Rieske" evidence="6">
    <location>
        <begin position="13"/>
        <end position="116"/>
    </location>
</feature>
<dbReference type="Proteomes" id="UP000502248">
    <property type="component" value="Chromosome"/>
</dbReference>
<keyword evidence="3" id="KW-0560">Oxidoreductase</keyword>
<dbReference type="InterPro" id="IPR044043">
    <property type="entry name" value="VanA_C_cat"/>
</dbReference>
<dbReference type="SUPFAM" id="SSF50022">
    <property type="entry name" value="ISP domain"/>
    <property type="match status" value="1"/>
</dbReference>
<name>A0A7Z2VRL4_9BACL</name>
<dbReference type="PANTHER" id="PTHR21266:SF57">
    <property type="entry name" value="3-CHLOROBENZOATE-3,4-DIOXYGENASE"/>
    <property type="match status" value="1"/>
</dbReference>
<evidence type="ECO:0000256" key="2">
    <source>
        <dbReference type="ARBA" id="ARBA00022723"/>
    </source>
</evidence>
<dbReference type="Gene3D" id="2.102.10.10">
    <property type="entry name" value="Rieske [2Fe-2S] iron-sulphur domain"/>
    <property type="match status" value="1"/>
</dbReference>
<dbReference type="InterPro" id="IPR015881">
    <property type="entry name" value="ARHD_Rieske_2Fe_2S"/>
</dbReference>
<dbReference type="PANTHER" id="PTHR21266">
    <property type="entry name" value="IRON-SULFUR DOMAIN CONTAINING PROTEIN"/>
    <property type="match status" value="1"/>
</dbReference>
<accession>A0A7Z2VRL4</accession>
<proteinExistence type="predicted"/>
<evidence type="ECO:0000259" key="6">
    <source>
        <dbReference type="PROSITE" id="PS51296"/>
    </source>
</evidence>
<dbReference type="AlphaFoldDB" id="A0A7Z2VRL4"/>
<dbReference type="RefSeq" id="WP_169283902.1">
    <property type="nucleotide sequence ID" value="NZ_CP051680.1"/>
</dbReference>
<keyword evidence="8" id="KW-1185">Reference proteome</keyword>
<dbReference type="GO" id="GO:0005506">
    <property type="term" value="F:iron ion binding"/>
    <property type="evidence" value="ECO:0007669"/>
    <property type="project" value="InterPro"/>
</dbReference>
<evidence type="ECO:0000256" key="4">
    <source>
        <dbReference type="ARBA" id="ARBA00023004"/>
    </source>
</evidence>
<evidence type="ECO:0000256" key="3">
    <source>
        <dbReference type="ARBA" id="ARBA00023002"/>
    </source>
</evidence>
<keyword evidence="1" id="KW-0001">2Fe-2S</keyword>
<dbReference type="PROSITE" id="PS51296">
    <property type="entry name" value="RIESKE"/>
    <property type="match status" value="1"/>
</dbReference>
<dbReference type="InterPro" id="IPR036922">
    <property type="entry name" value="Rieske_2Fe-2S_sf"/>
</dbReference>
<dbReference type="GO" id="GO:0051537">
    <property type="term" value="F:2 iron, 2 sulfur cluster binding"/>
    <property type="evidence" value="ECO:0007669"/>
    <property type="project" value="UniProtKB-KW"/>
</dbReference>
<dbReference type="PROSITE" id="PS00570">
    <property type="entry name" value="RING_HYDROXYL_ALPHA"/>
    <property type="match status" value="1"/>
</dbReference>
<keyword evidence="4" id="KW-0408">Iron</keyword>
<dbReference type="SUPFAM" id="SSF55961">
    <property type="entry name" value="Bet v1-like"/>
    <property type="match status" value="1"/>
</dbReference>
<evidence type="ECO:0000313" key="7">
    <source>
        <dbReference type="EMBL" id="QJD87660.1"/>
    </source>
</evidence>
<dbReference type="Gene3D" id="3.90.380.10">
    <property type="entry name" value="Naphthalene 1,2-dioxygenase Alpha Subunit, Chain A, domain 1"/>
    <property type="match status" value="1"/>
</dbReference>
<evidence type="ECO:0000313" key="8">
    <source>
        <dbReference type="Proteomes" id="UP000502248"/>
    </source>
</evidence>
<dbReference type="InterPro" id="IPR017941">
    <property type="entry name" value="Rieske_2Fe-2S"/>
</dbReference>
<keyword evidence="7" id="KW-0223">Dioxygenase</keyword>
<keyword evidence="5" id="KW-0411">Iron-sulfur</keyword>
<protein>
    <submittedName>
        <fullName evidence="7">Aromatic ring-hydroxylating dioxygenase subunit alpha</fullName>
    </submittedName>
</protein>
<dbReference type="Pfam" id="PF19112">
    <property type="entry name" value="VanA_C"/>
    <property type="match status" value="1"/>
</dbReference>
<dbReference type="GO" id="GO:0051213">
    <property type="term" value="F:dioxygenase activity"/>
    <property type="evidence" value="ECO:0007669"/>
    <property type="project" value="UniProtKB-KW"/>
</dbReference>
<dbReference type="GO" id="GO:0004497">
    <property type="term" value="F:monooxygenase activity"/>
    <property type="evidence" value="ECO:0007669"/>
    <property type="project" value="UniProtKB-ARBA"/>
</dbReference>
<keyword evidence="2" id="KW-0479">Metal-binding</keyword>
<evidence type="ECO:0000256" key="1">
    <source>
        <dbReference type="ARBA" id="ARBA00022714"/>
    </source>
</evidence>
<dbReference type="InterPro" id="IPR050584">
    <property type="entry name" value="Cholesterol_7-desaturase"/>
</dbReference>
<reference evidence="7 8" key="1">
    <citation type="submission" date="2020-04" db="EMBL/GenBank/DDBJ databases">
        <title>Genome sequencing of novel species.</title>
        <authorList>
            <person name="Heo J."/>
            <person name="Kim S.-J."/>
            <person name="Kim J.-S."/>
            <person name="Hong S.-B."/>
            <person name="Kwon S.-W."/>
        </authorList>
    </citation>
    <scope>NUCLEOTIDE SEQUENCE [LARGE SCALE GENOMIC DNA]</scope>
    <source>
        <strain evidence="7 8">MFER-1</strain>
    </source>
</reference>